<dbReference type="InterPro" id="IPR002347">
    <property type="entry name" value="SDR_fam"/>
</dbReference>
<dbReference type="PROSITE" id="PS00061">
    <property type="entry name" value="ADH_SHORT"/>
    <property type="match status" value="2"/>
</dbReference>
<evidence type="ECO:0000313" key="7">
    <source>
        <dbReference type="Proteomes" id="UP000054988"/>
    </source>
</evidence>
<dbReference type="AlphaFoldDB" id="A0A0W0F5V1"/>
<dbReference type="PANTHER" id="PTHR45024:SF2">
    <property type="entry name" value="SCP2 DOMAIN-CONTAINING PROTEIN"/>
    <property type="match status" value="1"/>
</dbReference>
<keyword evidence="2" id="KW-0521">NADP</keyword>
<gene>
    <name evidence="6" type="ORF">WG66_15762</name>
</gene>
<dbReference type="FunFam" id="3.40.50.720:FF:000084">
    <property type="entry name" value="Short-chain dehydrogenase reductase"/>
    <property type="match status" value="2"/>
</dbReference>
<feature type="transmembrane region" description="Helical" evidence="4">
    <location>
        <begin position="631"/>
        <end position="653"/>
    </location>
</feature>
<organism evidence="6 7">
    <name type="scientific">Moniliophthora roreri</name>
    <name type="common">Frosty pod rot fungus</name>
    <name type="synonym">Monilia roreri</name>
    <dbReference type="NCBI Taxonomy" id="221103"/>
    <lineage>
        <taxon>Eukaryota</taxon>
        <taxon>Fungi</taxon>
        <taxon>Dikarya</taxon>
        <taxon>Basidiomycota</taxon>
        <taxon>Agaricomycotina</taxon>
        <taxon>Agaricomycetes</taxon>
        <taxon>Agaricomycetidae</taxon>
        <taxon>Agaricales</taxon>
        <taxon>Marasmiineae</taxon>
        <taxon>Marasmiaceae</taxon>
        <taxon>Moniliophthora</taxon>
    </lineage>
</organism>
<evidence type="ECO:0000256" key="2">
    <source>
        <dbReference type="ARBA" id="ARBA00022857"/>
    </source>
</evidence>
<keyword evidence="4" id="KW-0472">Membrane</keyword>
<dbReference type="PANTHER" id="PTHR45024">
    <property type="entry name" value="DEHYDROGENASES, SHORT CHAIN"/>
    <property type="match status" value="1"/>
</dbReference>
<name>A0A0W0F5V1_MONRR</name>
<sequence>MSLSFKGQTVVITGAGGGLGKAYSLLFASRGANVVVNDFNGEAAQKVVDEIVKAGGKAVVNSSSVTDGGAVIKTALDNFGNVTILINNAGFLRDKGFKNMSDKEWDQIMEVHVKGSFACTKAAWPHFRKQKFGRVINTASAAGLYGNFGQANYSAAKMGMVAFTKTLALEGAKYNIKSTVICPMAASQMTATVMPPDMLANLKPDFVAPFVASICHPDGPDAAGKIFEVGAGFVAEVRWERSKGAIFKTDSTFTPSAVKAKWSEIVDFKDAEHPRLITDVDMQAKLRAAQAQPSNPQSSPQVRFDGKTVIITGAGNGLGRQYALMYGRLGANVVVNDVSEKGANAVVDEVVRAGGKATAAIGSAEDGEAIVKAALDKFGSVHVLVANAGILRDKSFQAMSEQEWDTVLAIHLRATYKCAKAVWPIFLKQKYGRILTTCSQTGIYGNFGQTNYATAKAGIMGLTKTLAFEGKKYGILANVIAPSAGTAMTQTIWPQEWVDAFKPDYVAPVVGYLTSADNEDVSGQLFEISGGWAAQTRWQRSGGHAFSHKRPFTPEEVVEKWESITKFDARATNPTTTAEAMQQIIENFGNEGEGEGTRRPTLNESWETLLKAVGRYDDGMVQNWKENIDTLLVFAGLFSAIVTALISALFGLVCKQWLREHQRDTQTRTPGEALALRQLRRESFEKWGVSSFLSALPILLEFALFLFFIGILELLWVRHPIPFAVCFIAIMLSAGPYVITTLLPMLTVPGNQRARVIYAEFGRLVYRLICPCKPPQAWAVYHLSHKLLRPLIQIESISRFMRRRAQKLFDYIDSPAKDWSSFDLQVMGQFKTFGLFWDSQPFELNVYQLRAFEWAVSMFQDSPSMIPHLQNVLGTIPSSEVMAAIFNDWGYMWGEVSMSDIELRLRDPGAFLKSKLTAQMDFMEGPGPNFRDLPLYTREGITFLFYHIY</sequence>
<dbReference type="Pfam" id="PF00106">
    <property type="entry name" value="adh_short"/>
    <property type="match status" value="2"/>
</dbReference>
<evidence type="ECO:0000259" key="5">
    <source>
        <dbReference type="SMART" id="SM00822"/>
    </source>
</evidence>
<dbReference type="SMART" id="SM00822">
    <property type="entry name" value="PKS_KR"/>
    <property type="match status" value="1"/>
</dbReference>
<comment type="caution">
    <text evidence="6">The sequence shown here is derived from an EMBL/GenBank/DDBJ whole genome shotgun (WGS) entry which is preliminary data.</text>
</comment>
<evidence type="ECO:0000313" key="6">
    <source>
        <dbReference type="EMBL" id="KTB31706.1"/>
    </source>
</evidence>
<dbReference type="Pfam" id="PF20153">
    <property type="entry name" value="DUF6535"/>
    <property type="match status" value="1"/>
</dbReference>
<keyword evidence="3" id="KW-0560">Oxidoreductase</keyword>
<dbReference type="InterPro" id="IPR051687">
    <property type="entry name" value="Peroxisomal_Beta-Oxidation"/>
</dbReference>
<dbReference type="eggNOG" id="KOG1206">
    <property type="taxonomic scope" value="Eukaryota"/>
</dbReference>
<dbReference type="PRINTS" id="PR00081">
    <property type="entry name" value="GDHRDH"/>
</dbReference>
<evidence type="ECO:0000256" key="1">
    <source>
        <dbReference type="ARBA" id="ARBA00006484"/>
    </source>
</evidence>
<evidence type="ECO:0000256" key="4">
    <source>
        <dbReference type="SAM" id="Phobius"/>
    </source>
</evidence>
<dbReference type="EMBL" id="LATX01002301">
    <property type="protein sequence ID" value="KTB31706.1"/>
    <property type="molecule type" value="Genomic_DNA"/>
</dbReference>
<keyword evidence="4" id="KW-1133">Transmembrane helix</keyword>
<feature type="domain" description="Ketoreductase" evidence="5">
    <location>
        <begin position="8"/>
        <end position="173"/>
    </location>
</feature>
<dbReference type="InterPro" id="IPR045338">
    <property type="entry name" value="DUF6535"/>
</dbReference>
<accession>A0A0W0F5V1</accession>
<dbReference type="GO" id="GO:0016491">
    <property type="term" value="F:oxidoreductase activity"/>
    <property type="evidence" value="ECO:0007669"/>
    <property type="project" value="UniProtKB-KW"/>
</dbReference>
<dbReference type="InterPro" id="IPR036291">
    <property type="entry name" value="NAD(P)-bd_dom_sf"/>
</dbReference>
<protein>
    <submittedName>
        <fullName evidence="6">Putative peroxisomal hydratase-dehydrogenase-epimerase</fullName>
    </submittedName>
</protein>
<feature type="transmembrane region" description="Helical" evidence="4">
    <location>
        <begin position="687"/>
        <end position="709"/>
    </location>
</feature>
<dbReference type="InterPro" id="IPR057326">
    <property type="entry name" value="KR_dom"/>
</dbReference>
<comment type="similarity">
    <text evidence="1">Belongs to the short-chain dehydrogenases/reductases (SDR) family.</text>
</comment>
<dbReference type="InterPro" id="IPR020904">
    <property type="entry name" value="Sc_DH/Rdtase_CS"/>
</dbReference>
<dbReference type="Gene3D" id="3.40.50.720">
    <property type="entry name" value="NAD(P)-binding Rossmann-like Domain"/>
    <property type="match status" value="2"/>
</dbReference>
<evidence type="ECO:0000256" key="3">
    <source>
        <dbReference type="ARBA" id="ARBA00023002"/>
    </source>
</evidence>
<proteinExistence type="inferred from homology"/>
<feature type="transmembrane region" description="Helical" evidence="4">
    <location>
        <begin position="721"/>
        <end position="746"/>
    </location>
</feature>
<dbReference type="CDD" id="cd05353">
    <property type="entry name" value="hydroxyacyl-CoA-like_DH_SDR_c-like"/>
    <property type="match status" value="2"/>
</dbReference>
<dbReference type="PRINTS" id="PR00080">
    <property type="entry name" value="SDRFAMILY"/>
</dbReference>
<keyword evidence="4" id="KW-0812">Transmembrane</keyword>
<dbReference type="Proteomes" id="UP000054988">
    <property type="component" value="Unassembled WGS sequence"/>
</dbReference>
<reference evidence="6 7" key="1">
    <citation type="submission" date="2015-12" db="EMBL/GenBank/DDBJ databases">
        <title>Draft genome sequence of Moniliophthora roreri, the causal agent of frosty pod rot of cacao.</title>
        <authorList>
            <person name="Aime M.C."/>
            <person name="Diaz-Valderrama J.R."/>
            <person name="Kijpornyongpan T."/>
            <person name="Phillips-Mora W."/>
        </authorList>
    </citation>
    <scope>NUCLEOTIDE SEQUENCE [LARGE SCALE GENOMIC DNA]</scope>
    <source>
        <strain evidence="6 7">MCA 2952</strain>
    </source>
</reference>
<dbReference type="SUPFAM" id="SSF51735">
    <property type="entry name" value="NAD(P)-binding Rossmann-fold domains"/>
    <property type="match status" value="2"/>
</dbReference>